<evidence type="ECO:0000256" key="3">
    <source>
        <dbReference type="ARBA" id="ARBA00022679"/>
    </source>
</evidence>
<keyword evidence="4" id="KW-0812">Transmembrane</keyword>
<proteinExistence type="predicted"/>
<dbReference type="PANTHER" id="PTHR48090">
    <property type="entry name" value="UNDECAPRENYL-PHOSPHATE 4-DEOXY-4-FORMAMIDO-L-ARABINOSE TRANSFERASE-RELATED"/>
    <property type="match status" value="1"/>
</dbReference>
<evidence type="ECO:0000313" key="9">
    <source>
        <dbReference type="EMBL" id="MCW2307320.1"/>
    </source>
</evidence>
<organism evidence="9 10">
    <name type="scientific">Rhodobium gokarnense</name>
    <dbReference type="NCBI Taxonomy" id="364296"/>
    <lineage>
        <taxon>Bacteria</taxon>
        <taxon>Pseudomonadati</taxon>
        <taxon>Pseudomonadota</taxon>
        <taxon>Alphaproteobacteria</taxon>
        <taxon>Hyphomicrobiales</taxon>
        <taxon>Rhodobiaceae</taxon>
        <taxon>Rhodobium</taxon>
    </lineage>
</organism>
<dbReference type="CDD" id="cd04179">
    <property type="entry name" value="DPM_DPG-synthase_like"/>
    <property type="match status" value="1"/>
</dbReference>
<gene>
    <name evidence="9" type="ORF">M2319_001651</name>
</gene>
<dbReference type="PANTHER" id="PTHR48090:SF3">
    <property type="entry name" value="UNDECAPRENYL-PHOSPHATE 4-DEOXY-4-FORMAMIDO-L-ARABINOSE TRANSFERASE"/>
    <property type="match status" value="1"/>
</dbReference>
<evidence type="ECO:0000256" key="1">
    <source>
        <dbReference type="ARBA" id="ARBA00022475"/>
    </source>
</evidence>
<evidence type="ECO:0000313" key="10">
    <source>
        <dbReference type="Proteomes" id="UP001209755"/>
    </source>
</evidence>
<keyword evidence="3" id="KW-0808">Transferase</keyword>
<name>A0ABT3HAA0_9HYPH</name>
<dbReference type="InterPro" id="IPR029044">
    <property type="entry name" value="Nucleotide-diphossugar_trans"/>
</dbReference>
<dbReference type="EMBL" id="JAOQNS010000004">
    <property type="protein sequence ID" value="MCW2307320.1"/>
    <property type="molecule type" value="Genomic_DNA"/>
</dbReference>
<dbReference type="Proteomes" id="UP001209755">
    <property type="component" value="Unassembled WGS sequence"/>
</dbReference>
<evidence type="ECO:0000256" key="2">
    <source>
        <dbReference type="ARBA" id="ARBA00022676"/>
    </source>
</evidence>
<comment type="caution">
    <text evidence="9">The sequence shown here is derived from an EMBL/GenBank/DDBJ whole genome shotgun (WGS) entry which is preliminary data.</text>
</comment>
<dbReference type="Gene3D" id="3.90.550.10">
    <property type="entry name" value="Spore Coat Polysaccharide Biosynthesis Protein SpsA, Chain A"/>
    <property type="match status" value="1"/>
</dbReference>
<evidence type="ECO:0000256" key="4">
    <source>
        <dbReference type="ARBA" id="ARBA00022692"/>
    </source>
</evidence>
<accession>A0ABT3HAA0</accession>
<sequence>MPDETAAADVSVVVPARDEAENLPILIEEIAAALSGRAFEVIVVDDGSGDGTGEVVRALAGERAWLSCLRHEAACGQSAAVRTGLLAARGRIIATIDGDGENDPAYLPRLVDALEAAGPAIAMAAGQRLKRKASFLKKIASRIANRVRGAILADGTRDSGCGLKAIRREVFLRLPYFDSWHRFLPALVIREGFGVVHLDVLDRQRRFGQSKYGIWDRFWTGLLDLFGVWWLRRRRRRIPQVTEVVGHDGERHL</sequence>
<feature type="domain" description="Glycosyltransferase 2-like" evidence="8">
    <location>
        <begin position="11"/>
        <end position="171"/>
    </location>
</feature>
<dbReference type="SUPFAM" id="SSF53448">
    <property type="entry name" value="Nucleotide-diphospho-sugar transferases"/>
    <property type="match status" value="1"/>
</dbReference>
<protein>
    <submittedName>
        <fullName evidence="9">Glycosyltransferase involved in cell wall biosynthesis</fullName>
    </submittedName>
</protein>
<keyword evidence="2" id="KW-0328">Glycosyltransferase</keyword>
<reference evidence="10" key="1">
    <citation type="submission" date="2023-07" db="EMBL/GenBank/DDBJ databases">
        <title>Genome sequencing of Purple Non-Sulfur Bacteria from various extreme environments.</title>
        <authorList>
            <person name="Mayer M."/>
        </authorList>
    </citation>
    <scope>NUCLEOTIDE SEQUENCE [LARGE SCALE GENOMIC DNA]</scope>
    <source>
        <strain evidence="10">DSM 17935</strain>
    </source>
</reference>
<keyword evidence="5" id="KW-0448">Lipopolysaccharide biosynthesis</keyword>
<evidence type="ECO:0000256" key="6">
    <source>
        <dbReference type="ARBA" id="ARBA00022989"/>
    </source>
</evidence>
<evidence type="ECO:0000256" key="7">
    <source>
        <dbReference type="ARBA" id="ARBA00023136"/>
    </source>
</evidence>
<keyword evidence="1" id="KW-1003">Cell membrane</keyword>
<dbReference type="InterPro" id="IPR001173">
    <property type="entry name" value="Glyco_trans_2-like"/>
</dbReference>
<keyword evidence="10" id="KW-1185">Reference proteome</keyword>
<evidence type="ECO:0000256" key="5">
    <source>
        <dbReference type="ARBA" id="ARBA00022985"/>
    </source>
</evidence>
<evidence type="ECO:0000259" key="8">
    <source>
        <dbReference type="Pfam" id="PF00535"/>
    </source>
</evidence>
<dbReference type="InterPro" id="IPR050256">
    <property type="entry name" value="Glycosyltransferase_2"/>
</dbReference>
<keyword evidence="6" id="KW-1133">Transmembrane helix</keyword>
<dbReference type="Pfam" id="PF00535">
    <property type="entry name" value="Glycos_transf_2"/>
    <property type="match status" value="1"/>
</dbReference>
<keyword evidence="7" id="KW-0472">Membrane</keyword>